<evidence type="ECO:0000313" key="2">
    <source>
        <dbReference type="Proteomes" id="UP000245609"/>
    </source>
</evidence>
<organism evidence="1 2">
    <name type="scientific">Smittium megazygosporum</name>
    <dbReference type="NCBI Taxonomy" id="133381"/>
    <lineage>
        <taxon>Eukaryota</taxon>
        <taxon>Fungi</taxon>
        <taxon>Fungi incertae sedis</taxon>
        <taxon>Zoopagomycota</taxon>
        <taxon>Kickxellomycotina</taxon>
        <taxon>Harpellomycetes</taxon>
        <taxon>Harpellales</taxon>
        <taxon>Legeriomycetaceae</taxon>
        <taxon>Smittium</taxon>
    </lineage>
</organism>
<dbReference type="Proteomes" id="UP000245609">
    <property type="component" value="Unassembled WGS sequence"/>
</dbReference>
<keyword evidence="2" id="KW-1185">Reference proteome</keyword>
<accession>A0A2T9ZC60</accession>
<comment type="caution">
    <text evidence="1">The sequence shown here is derived from an EMBL/GenBank/DDBJ whole genome shotgun (WGS) entry which is preliminary data.</text>
</comment>
<dbReference type="EMBL" id="MBFS01000590">
    <property type="protein sequence ID" value="PVV02142.1"/>
    <property type="molecule type" value="Genomic_DNA"/>
</dbReference>
<name>A0A2T9ZC60_9FUNG</name>
<sequence>MFLGVSKKKFCNNSNDKNVSAQYFLFSGSEHLTPVNICFLNFKTWYLFCSCKTCSAAINAFTFNTVPGSIPITASILIRVPENPSSSLPFSIILSPSSPSPLPFLLTPLSSSLLFSNTLSTPDENPDSLCSLGGSLGFSLDLGFEFCSIDFITNDTNLSGEIPFSIDLLSSFIDSANCLLDTLLFTSFISILHRSSSCSTIFTADSLAICHSKISGSISYFNGFILDFAFLSSLYESAPFLPFLPEISPPVLDVLHMSTVPRFAFSTSININLVILKENFSNSTASNKTRLNQLVDSGIESAFIVRFALGSLQYNSLHIFAALPSR</sequence>
<evidence type="ECO:0000313" key="1">
    <source>
        <dbReference type="EMBL" id="PVV02142.1"/>
    </source>
</evidence>
<dbReference type="AlphaFoldDB" id="A0A2T9ZC60"/>
<reference evidence="1 2" key="1">
    <citation type="journal article" date="2018" name="MBio">
        <title>Comparative Genomics Reveals the Core Gene Toolbox for the Fungus-Insect Symbiosis.</title>
        <authorList>
            <person name="Wang Y."/>
            <person name="Stata M."/>
            <person name="Wang W."/>
            <person name="Stajich J.E."/>
            <person name="White M.M."/>
            <person name="Moncalvo J.M."/>
        </authorList>
    </citation>
    <scope>NUCLEOTIDE SEQUENCE [LARGE SCALE GENOMIC DNA]</scope>
    <source>
        <strain evidence="1 2">SC-DP-2</strain>
    </source>
</reference>
<protein>
    <submittedName>
        <fullName evidence="1">Uncharacterized protein</fullName>
    </submittedName>
</protein>
<proteinExistence type="predicted"/>
<gene>
    <name evidence="1" type="ORF">BB560_003413</name>
</gene>